<dbReference type="AlphaFoldDB" id="A0AAV4Y4V6"/>
<dbReference type="EMBL" id="BPLR01018635">
    <property type="protein sequence ID" value="GIZ01192.1"/>
    <property type="molecule type" value="Genomic_DNA"/>
</dbReference>
<name>A0AAV4Y4V6_CAEEX</name>
<accession>A0AAV4Y4V6</accession>
<evidence type="ECO:0000313" key="1">
    <source>
        <dbReference type="EMBL" id="GIZ01192.1"/>
    </source>
</evidence>
<dbReference type="Proteomes" id="UP001054945">
    <property type="component" value="Unassembled WGS sequence"/>
</dbReference>
<sequence>MYYIEKDVLYIASNCDEKKQKLKLKQKSNPIQSNLLRDTLSLLLPKQIHPSVRLDLDIVRACVTSRGFRDRVSWTRGAWQVAAPYFSHRLRPHNALPSLEIGTFSFLASVSVLMA</sequence>
<gene>
    <name evidence="1" type="ORF">CEXT_87751</name>
</gene>
<evidence type="ECO:0000313" key="2">
    <source>
        <dbReference type="Proteomes" id="UP001054945"/>
    </source>
</evidence>
<reference evidence="1 2" key="1">
    <citation type="submission" date="2021-06" db="EMBL/GenBank/DDBJ databases">
        <title>Caerostris extrusa draft genome.</title>
        <authorList>
            <person name="Kono N."/>
            <person name="Arakawa K."/>
        </authorList>
    </citation>
    <scope>NUCLEOTIDE SEQUENCE [LARGE SCALE GENOMIC DNA]</scope>
</reference>
<protein>
    <submittedName>
        <fullName evidence="1">Uncharacterized protein</fullName>
    </submittedName>
</protein>
<proteinExistence type="predicted"/>
<organism evidence="1 2">
    <name type="scientific">Caerostris extrusa</name>
    <name type="common">Bark spider</name>
    <name type="synonym">Caerostris bankana</name>
    <dbReference type="NCBI Taxonomy" id="172846"/>
    <lineage>
        <taxon>Eukaryota</taxon>
        <taxon>Metazoa</taxon>
        <taxon>Ecdysozoa</taxon>
        <taxon>Arthropoda</taxon>
        <taxon>Chelicerata</taxon>
        <taxon>Arachnida</taxon>
        <taxon>Araneae</taxon>
        <taxon>Araneomorphae</taxon>
        <taxon>Entelegynae</taxon>
        <taxon>Araneoidea</taxon>
        <taxon>Araneidae</taxon>
        <taxon>Caerostris</taxon>
    </lineage>
</organism>
<comment type="caution">
    <text evidence="1">The sequence shown here is derived from an EMBL/GenBank/DDBJ whole genome shotgun (WGS) entry which is preliminary data.</text>
</comment>
<keyword evidence="2" id="KW-1185">Reference proteome</keyword>